<keyword evidence="1" id="KW-0732">Signal</keyword>
<dbReference type="EMBL" id="JAAWWL010000002">
    <property type="protein sequence ID" value="NKI31947.1"/>
    <property type="molecule type" value="Genomic_DNA"/>
</dbReference>
<sequence>MKNKLHRRGFLKNSLAASGSLMLSVPLSAAAFPNTTAASKCDIRLNPFGKQLEISGKIFDASGKKVLPNTTLQFWHFVDDAKKKSHRGMLTTDDKGRYQIKLDYPSNTGDRALNFGFDLSNGAKNYQTNLKISEFDAFITGEHWEANNQLEDNLLFPKHSKSDHRTMVEFNISLNNQK</sequence>
<evidence type="ECO:0008006" key="4">
    <source>
        <dbReference type="Google" id="ProtNLM"/>
    </source>
</evidence>
<dbReference type="Proteomes" id="UP000718451">
    <property type="component" value="Unassembled WGS sequence"/>
</dbReference>
<dbReference type="RefSeq" id="WP_168552179.1">
    <property type="nucleotide sequence ID" value="NZ_JAAWWL010000002.1"/>
</dbReference>
<evidence type="ECO:0000256" key="1">
    <source>
        <dbReference type="SAM" id="SignalP"/>
    </source>
</evidence>
<dbReference type="SUPFAM" id="SSF49482">
    <property type="entry name" value="Aromatic compound dioxygenase"/>
    <property type="match status" value="1"/>
</dbReference>
<proteinExistence type="predicted"/>
<accession>A0ABX1GT75</accession>
<dbReference type="InterPro" id="IPR015889">
    <property type="entry name" value="Intradiol_dOase_core"/>
</dbReference>
<feature type="signal peptide" evidence="1">
    <location>
        <begin position="1"/>
        <end position="29"/>
    </location>
</feature>
<reference evidence="2 3" key="1">
    <citation type="submission" date="2020-04" db="EMBL/GenBank/DDBJ databases">
        <authorList>
            <person name="Yoon J."/>
        </authorList>
    </citation>
    <scope>NUCLEOTIDE SEQUENCE [LARGE SCALE GENOMIC DNA]</scope>
    <source>
        <strain evidence="2 3">DJ-13</strain>
    </source>
</reference>
<dbReference type="PROSITE" id="PS51318">
    <property type="entry name" value="TAT"/>
    <property type="match status" value="1"/>
</dbReference>
<organism evidence="2 3">
    <name type="scientific">Croceivirga thetidis</name>
    <dbReference type="NCBI Taxonomy" id="2721623"/>
    <lineage>
        <taxon>Bacteria</taxon>
        <taxon>Pseudomonadati</taxon>
        <taxon>Bacteroidota</taxon>
        <taxon>Flavobacteriia</taxon>
        <taxon>Flavobacteriales</taxon>
        <taxon>Flavobacteriaceae</taxon>
        <taxon>Croceivirga</taxon>
    </lineage>
</organism>
<comment type="caution">
    <text evidence="2">The sequence shown here is derived from an EMBL/GenBank/DDBJ whole genome shotgun (WGS) entry which is preliminary data.</text>
</comment>
<name>A0ABX1GT75_9FLAO</name>
<feature type="chain" id="PRO_5046600295" description="Intradiol ring-cleavage dioxygenases domain-containing protein" evidence="1">
    <location>
        <begin position="30"/>
        <end position="178"/>
    </location>
</feature>
<dbReference type="Gene3D" id="2.60.130.10">
    <property type="entry name" value="Aromatic compound dioxygenase"/>
    <property type="match status" value="1"/>
</dbReference>
<evidence type="ECO:0000313" key="3">
    <source>
        <dbReference type="Proteomes" id="UP000718451"/>
    </source>
</evidence>
<gene>
    <name evidence="2" type="ORF">HCU67_08305</name>
</gene>
<keyword evidence="3" id="KW-1185">Reference proteome</keyword>
<evidence type="ECO:0000313" key="2">
    <source>
        <dbReference type="EMBL" id="NKI31947.1"/>
    </source>
</evidence>
<dbReference type="InterPro" id="IPR006311">
    <property type="entry name" value="TAT_signal"/>
</dbReference>
<protein>
    <recommendedName>
        <fullName evidence="4">Intradiol ring-cleavage dioxygenases domain-containing protein</fullName>
    </recommendedName>
</protein>